<accession>A0A7R6SX76</accession>
<dbReference type="Gene3D" id="1.20.58.320">
    <property type="entry name" value="TPR-like"/>
    <property type="match status" value="1"/>
</dbReference>
<dbReference type="Pfam" id="PF06041">
    <property type="entry name" value="DUF924"/>
    <property type="match status" value="1"/>
</dbReference>
<dbReference type="RefSeq" id="WP_201347718.1">
    <property type="nucleotide sequence ID" value="NZ_AP014546.1"/>
</dbReference>
<dbReference type="PANTHER" id="PTHR23004">
    <property type="entry name" value="DOUBLECORTIN DOMAIN CONTAINING 2"/>
    <property type="match status" value="1"/>
</dbReference>
<dbReference type="PANTHER" id="PTHR23004:SF7">
    <property type="entry name" value="DUF924-DOMAIN-CONTAINING PROTEIN"/>
    <property type="match status" value="1"/>
</dbReference>
<evidence type="ECO:0008006" key="3">
    <source>
        <dbReference type="Google" id="ProtNLM"/>
    </source>
</evidence>
<evidence type="ECO:0000313" key="1">
    <source>
        <dbReference type="EMBL" id="BBB30540.1"/>
    </source>
</evidence>
<dbReference type="EMBL" id="AP014546">
    <property type="protein sequence ID" value="BBB30540.1"/>
    <property type="molecule type" value="Genomic_DNA"/>
</dbReference>
<dbReference type="KEGG" id="njp:NEJAP_2596"/>
<name>A0A7R6SX76_9GAMM</name>
<protein>
    <recommendedName>
        <fullName evidence="3">DUF924 domain-containing protein</fullName>
    </recommendedName>
</protein>
<keyword evidence="2" id="KW-1185">Reference proteome</keyword>
<dbReference type="Proteomes" id="UP000595332">
    <property type="component" value="Chromosome"/>
</dbReference>
<dbReference type="Gene3D" id="1.25.40.10">
    <property type="entry name" value="Tetratricopeptide repeat domain"/>
    <property type="match status" value="1"/>
</dbReference>
<organism evidence="1 2">
    <name type="scientific">Neptunomonas japonica JAMM 1380</name>
    <dbReference type="NCBI Taxonomy" id="1441457"/>
    <lineage>
        <taxon>Bacteria</taxon>
        <taxon>Pseudomonadati</taxon>
        <taxon>Pseudomonadota</taxon>
        <taxon>Gammaproteobacteria</taxon>
        <taxon>Oceanospirillales</taxon>
        <taxon>Oceanospirillaceae</taxon>
        <taxon>Neptunomonas</taxon>
    </lineage>
</organism>
<evidence type="ECO:0000313" key="2">
    <source>
        <dbReference type="Proteomes" id="UP000595332"/>
    </source>
</evidence>
<dbReference type="AlphaFoldDB" id="A0A7R6SX76"/>
<gene>
    <name evidence="1" type="ORF">NEJAP_2596</name>
</gene>
<sequence>MRVDIDEVLQFWFGDLENGFPLTNRESIWWQGGAELDREIDGLFGAKVNAALRGELDGWKGTPRGRLALVILLDQFTRNMYRGMAEAFKGDHITRAIVLESLSCGHDDALEFAERMFFYMPLEHSESLQDQDLCISRLENLLTEVPLKERHRVDSAIDFASQHRDMIVRFGRFPHRNQVLGRESTAEELAYLHQSHNRWGQ</sequence>
<dbReference type="InterPro" id="IPR011990">
    <property type="entry name" value="TPR-like_helical_dom_sf"/>
</dbReference>
<dbReference type="InterPro" id="IPR010323">
    <property type="entry name" value="DUF924"/>
</dbReference>
<proteinExistence type="predicted"/>
<dbReference type="SUPFAM" id="SSF48452">
    <property type="entry name" value="TPR-like"/>
    <property type="match status" value="1"/>
</dbReference>
<reference evidence="1 2" key="1">
    <citation type="journal article" date="2008" name="Int. J. Syst. Evol. Microbiol.">
        <title>Neptunomonas japonica sp. nov., an Osedax japonicus symbiont-like bacterium isolated from sediment adjacent to sperm whale carcasses off Kagoshima, Japan.</title>
        <authorList>
            <person name="Miyazaki M."/>
            <person name="Nogi Y."/>
            <person name="Fujiwara Y."/>
            <person name="Kawato M."/>
            <person name="Kubokawa K."/>
            <person name="Horikoshi K."/>
        </authorList>
    </citation>
    <scope>NUCLEOTIDE SEQUENCE [LARGE SCALE GENOMIC DNA]</scope>
    <source>
        <strain evidence="1 2">JAMM 1380</strain>
    </source>
</reference>